<protein>
    <submittedName>
        <fullName evidence="3">Ser/Thr phosphatase family protein</fullName>
    </submittedName>
</protein>
<keyword evidence="4" id="KW-1185">Reference proteome</keyword>
<sequence length="389" mass="44048">MVKLIHASDVHLGITYAGIGKNHREIARELKQAAYDAFKTVVDKAIEEEVDALVLSGDLLDSQRTFIKEKLFLQQQLNRLAPFRIPVILALGNHDAGTPYVPGEHIYTFGNTVETIELETKMGERVAFSGFSYDIPVISERKIQEYPIKSPHCDVHVGVLHGEVTSSSGRYAPFSIPELRVKNYDYWALGHIHHCQEVSQNPCAWYSGTTQGADRSESGEKGALLVEITSGCPPQIHFIETSKKDWMDVTIRITERARLETVPYLIVENLPKVEKRSLVTVFLQIQESLFTREELQQLSLVVNSLLEQRGSLVSVMSIRERMIEPLRGVSGISLVGEKDSTIFSEMEIAKSGFANQWMREFLHQEDVQEEIHERAMRLLEARFLGREEG</sequence>
<dbReference type="AlphaFoldDB" id="C8NDU0"/>
<dbReference type="STRING" id="638301.HMPREF0444_0085"/>
<gene>
    <name evidence="3" type="ORF">HMPREF0444_0085</name>
</gene>
<evidence type="ECO:0000256" key="1">
    <source>
        <dbReference type="ARBA" id="ARBA00022801"/>
    </source>
</evidence>
<name>C8NDU0_9LACT</name>
<dbReference type="InterPro" id="IPR050535">
    <property type="entry name" value="DNA_Repair-Maintenance_Comp"/>
</dbReference>
<dbReference type="PANTHER" id="PTHR30337">
    <property type="entry name" value="COMPONENT OF ATP-DEPENDENT DSDNA EXONUCLEASE"/>
    <property type="match status" value="1"/>
</dbReference>
<dbReference type="eggNOG" id="COG0420">
    <property type="taxonomic scope" value="Bacteria"/>
</dbReference>
<dbReference type="CDD" id="cd00840">
    <property type="entry name" value="MPP_Mre11_N"/>
    <property type="match status" value="1"/>
</dbReference>
<dbReference type="Proteomes" id="UP000005926">
    <property type="component" value="Unassembled WGS sequence"/>
</dbReference>
<dbReference type="Gene3D" id="3.60.21.10">
    <property type="match status" value="1"/>
</dbReference>
<proteinExistence type="predicted"/>
<dbReference type="RefSeq" id="WP_005604988.1">
    <property type="nucleotide sequence ID" value="NZ_CP102283.1"/>
</dbReference>
<keyword evidence="1" id="KW-0378">Hydrolase</keyword>
<dbReference type="EMBL" id="ACKZ01000004">
    <property type="protein sequence ID" value="EEW38221.1"/>
    <property type="molecule type" value="Genomic_DNA"/>
</dbReference>
<dbReference type="GO" id="GO:0016787">
    <property type="term" value="F:hydrolase activity"/>
    <property type="evidence" value="ECO:0007669"/>
    <property type="project" value="UniProtKB-KW"/>
</dbReference>
<organism evidence="3 4">
    <name type="scientific">Granulicatella adiacens ATCC 49175</name>
    <dbReference type="NCBI Taxonomy" id="638301"/>
    <lineage>
        <taxon>Bacteria</taxon>
        <taxon>Bacillati</taxon>
        <taxon>Bacillota</taxon>
        <taxon>Bacilli</taxon>
        <taxon>Lactobacillales</taxon>
        <taxon>Carnobacteriaceae</taxon>
        <taxon>Granulicatella</taxon>
    </lineage>
</organism>
<evidence type="ECO:0000259" key="2">
    <source>
        <dbReference type="Pfam" id="PF00149"/>
    </source>
</evidence>
<dbReference type="InterPro" id="IPR004843">
    <property type="entry name" value="Calcineurin-like_PHP"/>
</dbReference>
<feature type="domain" description="Calcineurin-like phosphoesterase" evidence="2">
    <location>
        <begin position="3"/>
        <end position="194"/>
    </location>
</feature>
<dbReference type="HOGENOM" id="CLU_026621_4_1_9"/>
<dbReference type="InterPro" id="IPR041796">
    <property type="entry name" value="Mre11_N"/>
</dbReference>
<reference evidence="3 4" key="1">
    <citation type="submission" date="2009-08" db="EMBL/GenBank/DDBJ databases">
        <authorList>
            <person name="Muzny D."/>
            <person name="Qin X."/>
            <person name="Deng J."/>
            <person name="Jiang H."/>
            <person name="Liu Y."/>
            <person name="Qu J."/>
            <person name="Song X.-Z."/>
            <person name="Zhang L."/>
            <person name="Thornton R."/>
            <person name="Coyle M."/>
            <person name="Francisco L."/>
            <person name="Jackson L."/>
            <person name="Javaid M."/>
            <person name="Korchina V."/>
            <person name="Kovar C."/>
            <person name="Mata R."/>
            <person name="Mathew T."/>
            <person name="Ngo R."/>
            <person name="Nguyen L."/>
            <person name="Nguyen N."/>
            <person name="Okwuonu G."/>
            <person name="Ongeri F."/>
            <person name="Pham C."/>
            <person name="Simmons D."/>
            <person name="Wilczek-Boney K."/>
            <person name="Hale W."/>
            <person name="Jakkamsetti A."/>
            <person name="Pham P."/>
            <person name="Ruth R."/>
            <person name="San Lucas F."/>
            <person name="Warren J."/>
            <person name="Zhang J."/>
            <person name="Zhao Z."/>
            <person name="Zhou C."/>
            <person name="Zhu D."/>
            <person name="Lee S."/>
            <person name="Bess C."/>
            <person name="Blankenburg K."/>
            <person name="Forbes L."/>
            <person name="Fu Q."/>
            <person name="Gubbala S."/>
            <person name="Hirani K."/>
            <person name="Jayaseelan J.C."/>
            <person name="Lara F."/>
            <person name="Munidasa M."/>
            <person name="Palculict T."/>
            <person name="Patil S."/>
            <person name="Pu L.-L."/>
            <person name="Saada N."/>
            <person name="Tang L."/>
            <person name="Weissenberger G."/>
            <person name="Zhu Y."/>
            <person name="Hemphill L."/>
            <person name="Shang Y."/>
            <person name="Youmans B."/>
            <person name="Ayvaz T."/>
            <person name="Ross M."/>
            <person name="Santibanez J."/>
            <person name="Aqrawi P."/>
            <person name="Gross S."/>
            <person name="Joshi V."/>
            <person name="Fowler G."/>
            <person name="Nazareth L."/>
            <person name="Reid J."/>
            <person name="Worley K."/>
            <person name="Petrosino J."/>
            <person name="Highlander S."/>
            <person name="Gibbs R."/>
        </authorList>
    </citation>
    <scope>NUCLEOTIDE SEQUENCE [LARGE SCALE GENOMIC DNA]</scope>
    <source>
        <strain evidence="3 4">ATCC 49175</strain>
    </source>
</reference>
<accession>C8NDU0</accession>
<dbReference type="PANTHER" id="PTHR30337:SF7">
    <property type="entry name" value="PHOSPHOESTERASE"/>
    <property type="match status" value="1"/>
</dbReference>
<evidence type="ECO:0000313" key="3">
    <source>
        <dbReference type="EMBL" id="EEW38221.1"/>
    </source>
</evidence>
<dbReference type="SUPFAM" id="SSF56300">
    <property type="entry name" value="Metallo-dependent phosphatases"/>
    <property type="match status" value="1"/>
</dbReference>
<comment type="caution">
    <text evidence="3">The sequence shown here is derived from an EMBL/GenBank/DDBJ whole genome shotgun (WGS) entry which is preliminary data.</text>
</comment>
<dbReference type="GeneID" id="78411650"/>
<dbReference type="InterPro" id="IPR029052">
    <property type="entry name" value="Metallo-depent_PP-like"/>
</dbReference>
<evidence type="ECO:0000313" key="4">
    <source>
        <dbReference type="Proteomes" id="UP000005926"/>
    </source>
</evidence>
<dbReference type="Pfam" id="PF00149">
    <property type="entry name" value="Metallophos"/>
    <property type="match status" value="1"/>
</dbReference>